<gene>
    <name evidence="2" type="ORF">QBC46DRAFT_394560</name>
</gene>
<evidence type="ECO:0000313" key="3">
    <source>
        <dbReference type="Proteomes" id="UP001303473"/>
    </source>
</evidence>
<dbReference type="GO" id="GO:0003824">
    <property type="term" value="F:catalytic activity"/>
    <property type="evidence" value="ECO:0007669"/>
    <property type="project" value="InterPro"/>
</dbReference>
<name>A0AAN6N2J1_9PEZI</name>
<dbReference type="GO" id="GO:0006139">
    <property type="term" value="P:nucleobase-containing compound metabolic process"/>
    <property type="evidence" value="ECO:0007669"/>
    <property type="project" value="UniProtKB-ARBA"/>
</dbReference>
<feature type="domain" description="CMP/dCMP-type deaminase" evidence="1">
    <location>
        <begin position="11"/>
        <end position="143"/>
    </location>
</feature>
<proteinExistence type="predicted"/>
<evidence type="ECO:0000313" key="2">
    <source>
        <dbReference type="EMBL" id="KAK3936653.1"/>
    </source>
</evidence>
<organism evidence="2 3">
    <name type="scientific">Diplogelasinospora grovesii</name>
    <dbReference type="NCBI Taxonomy" id="303347"/>
    <lineage>
        <taxon>Eukaryota</taxon>
        <taxon>Fungi</taxon>
        <taxon>Dikarya</taxon>
        <taxon>Ascomycota</taxon>
        <taxon>Pezizomycotina</taxon>
        <taxon>Sordariomycetes</taxon>
        <taxon>Sordariomycetidae</taxon>
        <taxon>Sordariales</taxon>
        <taxon>Diplogelasinosporaceae</taxon>
        <taxon>Diplogelasinospora</taxon>
    </lineage>
</organism>
<reference evidence="3" key="1">
    <citation type="journal article" date="2023" name="Mol. Phylogenet. Evol.">
        <title>Genome-scale phylogeny and comparative genomics of the fungal order Sordariales.</title>
        <authorList>
            <person name="Hensen N."/>
            <person name="Bonometti L."/>
            <person name="Westerberg I."/>
            <person name="Brannstrom I.O."/>
            <person name="Guillou S."/>
            <person name="Cros-Aarteil S."/>
            <person name="Calhoun S."/>
            <person name="Haridas S."/>
            <person name="Kuo A."/>
            <person name="Mondo S."/>
            <person name="Pangilinan J."/>
            <person name="Riley R."/>
            <person name="LaButti K."/>
            <person name="Andreopoulos B."/>
            <person name="Lipzen A."/>
            <person name="Chen C."/>
            <person name="Yan M."/>
            <person name="Daum C."/>
            <person name="Ng V."/>
            <person name="Clum A."/>
            <person name="Steindorff A."/>
            <person name="Ohm R.A."/>
            <person name="Martin F."/>
            <person name="Silar P."/>
            <person name="Natvig D.O."/>
            <person name="Lalanne C."/>
            <person name="Gautier V."/>
            <person name="Ament-Velasquez S.L."/>
            <person name="Kruys A."/>
            <person name="Hutchinson M.I."/>
            <person name="Powell A.J."/>
            <person name="Barry K."/>
            <person name="Miller A.N."/>
            <person name="Grigoriev I.V."/>
            <person name="Debuchy R."/>
            <person name="Gladieux P."/>
            <person name="Hiltunen Thoren M."/>
            <person name="Johannesson H."/>
        </authorList>
    </citation>
    <scope>NUCLEOTIDE SEQUENCE [LARGE SCALE GENOMIC DNA]</scope>
    <source>
        <strain evidence="3">CBS 340.73</strain>
    </source>
</reference>
<dbReference type="EMBL" id="MU853877">
    <property type="protein sequence ID" value="KAK3936653.1"/>
    <property type="molecule type" value="Genomic_DNA"/>
</dbReference>
<dbReference type="Proteomes" id="UP001303473">
    <property type="component" value="Unassembled WGS sequence"/>
</dbReference>
<comment type="caution">
    <text evidence="2">The sequence shown here is derived from an EMBL/GenBank/DDBJ whole genome shotgun (WGS) entry which is preliminary data.</text>
</comment>
<dbReference type="AlphaFoldDB" id="A0AAN6N2J1"/>
<dbReference type="Gene3D" id="3.40.140.10">
    <property type="entry name" value="Cytidine Deaminase, domain 2"/>
    <property type="match status" value="1"/>
</dbReference>
<dbReference type="InterPro" id="IPR002125">
    <property type="entry name" value="CMP_dCMP_dom"/>
</dbReference>
<accession>A0AAN6N2J1</accession>
<sequence>MASIYPKIAPHDHHAFMGHAIEQARKSPPKPTKFCVGAVLVNGDTGEILSTGYSEELPGDRPGDPGATHAEHCCFIKVADAHSISEAEIEQVLPVNTVLYTTLEPCNKRLTGNRTCTDRILGLSSVIKVVYVGIREPGTFIKMNDGMKRLKDAGIQVVVMEEDDADLRKRILDVTFAGHDRKHGGS</sequence>
<dbReference type="InterPro" id="IPR016193">
    <property type="entry name" value="Cytidine_deaminase-like"/>
</dbReference>
<dbReference type="Pfam" id="PF18785">
    <property type="entry name" value="Inv-AAD"/>
    <property type="match status" value="1"/>
</dbReference>
<dbReference type="SUPFAM" id="SSF53927">
    <property type="entry name" value="Cytidine deaminase-like"/>
    <property type="match status" value="1"/>
</dbReference>
<evidence type="ECO:0000259" key="1">
    <source>
        <dbReference type="PROSITE" id="PS51747"/>
    </source>
</evidence>
<dbReference type="PROSITE" id="PS51747">
    <property type="entry name" value="CYT_DCMP_DEAMINASES_2"/>
    <property type="match status" value="1"/>
</dbReference>
<protein>
    <submittedName>
        <fullName evidence="2">Bifunctional protein RIB2</fullName>
    </submittedName>
</protein>
<keyword evidence="3" id="KW-1185">Reference proteome</keyword>